<proteinExistence type="predicted"/>
<evidence type="ECO:0000313" key="2">
    <source>
        <dbReference type="EnsemblPlants" id="ORUFI04G06130.1"/>
    </source>
</evidence>
<reference evidence="3" key="1">
    <citation type="submission" date="2013-06" db="EMBL/GenBank/DDBJ databases">
        <authorList>
            <person name="Zhao Q."/>
        </authorList>
    </citation>
    <scope>NUCLEOTIDE SEQUENCE</scope>
    <source>
        <strain evidence="3">cv. W1943</strain>
    </source>
</reference>
<dbReference type="STRING" id="4529.A0A0E0P6D3"/>
<evidence type="ECO:0000256" key="1">
    <source>
        <dbReference type="SAM" id="MobiDB-lite"/>
    </source>
</evidence>
<accession>A0A0E0P6D3</accession>
<dbReference type="Gramene" id="ORUFI04G06130.1">
    <property type="protein sequence ID" value="ORUFI04G06130.1"/>
    <property type="gene ID" value="ORUFI04G06130"/>
</dbReference>
<name>A0A0E0P6D3_ORYRU</name>
<dbReference type="Proteomes" id="UP000008022">
    <property type="component" value="Unassembled WGS sequence"/>
</dbReference>
<dbReference type="AlphaFoldDB" id="A0A0E0P6D3"/>
<protein>
    <submittedName>
        <fullName evidence="2">Uncharacterized protein</fullName>
    </submittedName>
</protein>
<dbReference type="HOGENOM" id="CLU_2709123_0_0_1"/>
<dbReference type="EnsemblPlants" id="ORUFI04G06130.1">
    <property type="protein sequence ID" value="ORUFI04G06130.1"/>
    <property type="gene ID" value="ORUFI04G06130"/>
</dbReference>
<reference evidence="2" key="2">
    <citation type="submission" date="2015-06" db="UniProtKB">
        <authorList>
            <consortium name="EnsemblPlants"/>
        </authorList>
    </citation>
    <scope>IDENTIFICATION</scope>
</reference>
<feature type="compositionally biased region" description="Low complexity" evidence="1">
    <location>
        <begin position="37"/>
        <end position="51"/>
    </location>
</feature>
<organism evidence="2 3">
    <name type="scientific">Oryza rufipogon</name>
    <name type="common">Brownbeard rice</name>
    <name type="synonym">Asian wild rice</name>
    <dbReference type="NCBI Taxonomy" id="4529"/>
    <lineage>
        <taxon>Eukaryota</taxon>
        <taxon>Viridiplantae</taxon>
        <taxon>Streptophyta</taxon>
        <taxon>Embryophyta</taxon>
        <taxon>Tracheophyta</taxon>
        <taxon>Spermatophyta</taxon>
        <taxon>Magnoliopsida</taxon>
        <taxon>Liliopsida</taxon>
        <taxon>Poales</taxon>
        <taxon>Poaceae</taxon>
        <taxon>BOP clade</taxon>
        <taxon>Oryzoideae</taxon>
        <taxon>Oryzeae</taxon>
        <taxon>Oryzinae</taxon>
        <taxon>Oryza</taxon>
    </lineage>
</organism>
<sequence length="73" mass="7478">MASAAVAAAAAPLRRSLLPSLNPSCLFSSLASSSHRLSLPRALRPAGPLPSDTRTIRMPETAPARPSGRAATT</sequence>
<evidence type="ECO:0000313" key="3">
    <source>
        <dbReference type="Proteomes" id="UP000008022"/>
    </source>
</evidence>
<feature type="region of interest" description="Disordered" evidence="1">
    <location>
        <begin position="37"/>
        <end position="73"/>
    </location>
</feature>
<keyword evidence="3" id="KW-1185">Reference proteome</keyword>